<dbReference type="AlphaFoldDB" id="A0A668SI64"/>
<keyword evidence="8" id="KW-0547">Nucleotide-binding</keyword>
<dbReference type="PANTHER" id="PTHR10903">
    <property type="entry name" value="GTPASE, IMAP FAMILY MEMBER-RELATED"/>
    <property type="match status" value="1"/>
</dbReference>
<dbReference type="InterPro" id="IPR006703">
    <property type="entry name" value="G_AIG1"/>
</dbReference>
<gene>
    <name evidence="18" type="primary">GTF3C4</name>
</gene>
<keyword evidence="12" id="KW-0342">GTP-binding</keyword>
<evidence type="ECO:0000256" key="1">
    <source>
        <dbReference type="ARBA" id="ARBA00004173"/>
    </source>
</evidence>
<dbReference type="FunFam" id="3.40.50.300:FF:000536">
    <property type="entry name" value="GTPase IMAP family member 8"/>
    <property type="match status" value="1"/>
</dbReference>
<evidence type="ECO:0000256" key="11">
    <source>
        <dbReference type="ARBA" id="ARBA00023128"/>
    </source>
</evidence>
<reference evidence="18" key="1">
    <citation type="submission" date="2025-08" db="UniProtKB">
        <authorList>
            <consortium name="Ensembl"/>
        </authorList>
    </citation>
    <scope>IDENTIFICATION</scope>
</reference>
<feature type="compositionally biased region" description="Polar residues" evidence="16">
    <location>
        <begin position="795"/>
        <end position="806"/>
    </location>
</feature>
<comment type="function">
    <text evidence="13">Exerts an anti-apoptotic effect in the immune system and is involved in responses to infections.</text>
</comment>
<sequence>MADERAVPSSGQSHDSPELRIVLIGGRELTGDPSNRSLSGNIILGQNVFDTSRRSAQSVAGQQEVHGRRVTVVDTPGWWWHYPLENTPKLDQIEIQNSVHLCPPGPHAFLLVIHHSFFLPQILISSLKEHLKLFHKDVLNHTIVLFTAEDPWNEKNVETTISEWSEMQWILEQCGNRKHVFCVSNREDSSQVEELFEKIEAMVAANGGRHYPIDRAHGNALREEMKAISDRASKRFDEVQTQRRKLRALIEGGKTPPAHLRLVMVGAQWSAKSSAGNTILRKKAFAVHHRRTTMSCEINHGILGERTLAVVDSPGWFYNHTLQDTSETDKHEIENSVYMCTPGPHAVLLVVGLAAAFNTSYHRAVQEHMSLFRDDVWKHTIVLFTRGDWLGVKTVEERIESEEGLQWLMKKCGNRYHVLDNMKHNDEMQVQDLLEKIEEMWAGNEDPHYKVDPDREAQLEARKEAEGKLARRIRKTTERQSRILGKLFEGERLTITDLRIVLLGRQESGKSMAGNNILFEEIFERDWVKKEFQDQRRKEKCVKHEGNFGRINVAVVETPGWPADTTVPVWLKEEVLHSVSMCAPGPHVFLLVVPISKAFTEEDHKALVELLMPFGERVWRHCMVLFTWGDWLNDRLIEEHIAGEGKSLQWLVEKCGYRYHVLNCHGLGYPFHVKQLFQKIIDLITLNKEQCFSAESKQGKKHKLPWRSRQSVLTEEEWNRREQELIDRMLRAVANEPEEPTQPFVKRGASLDGVFIPSMSEDAPSEFGKLSDLWREASRAKVSEWLKTRAANSDITSGIGSMSASASHVDESPLPDEND</sequence>
<feature type="domain" description="AIG1-type G" evidence="17">
    <location>
        <begin position="495"/>
        <end position="701"/>
    </location>
</feature>
<evidence type="ECO:0000256" key="12">
    <source>
        <dbReference type="ARBA" id="ARBA00023134"/>
    </source>
</evidence>
<evidence type="ECO:0000256" key="4">
    <source>
        <dbReference type="ARBA" id="ARBA00004555"/>
    </source>
</evidence>
<evidence type="ECO:0000256" key="7">
    <source>
        <dbReference type="ARBA" id="ARBA00022737"/>
    </source>
</evidence>
<evidence type="ECO:0000256" key="13">
    <source>
        <dbReference type="ARBA" id="ARBA00056809"/>
    </source>
</evidence>
<keyword evidence="6" id="KW-0963">Cytoplasm</keyword>
<evidence type="ECO:0000256" key="2">
    <source>
        <dbReference type="ARBA" id="ARBA00004240"/>
    </source>
</evidence>
<name>A0A668SI64_OREAU</name>
<evidence type="ECO:0000256" key="10">
    <source>
        <dbReference type="ARBA" id="ARBA00023034"/>
    </source>
</evidence>
<feature type="domain" description="AIG1-type G" evidence="17">
    <location>
        <begin position="257"/>
        <end position="458"/>
    </location>
</feature>
<evidence type="ECO:0000256" key="14">
    <source>
        <dbReference type="ARBA" id="ARBA00073539"/>
    </source>
</evidence>
<organism evidence="18 19">
    <name type="scientific">Oreochromis aureus</name>
    <name type="common">Israeli tilapia</name>
    <name type="synonym">Chromis aureus</name>
    <dbReference type="NCBI Taxonomy" id="47969"/>
    <lineage>
        <taxon>Eukaryota</taxon>
        <taxon>Metazoa</taxon>
        <taxon>Chordata</taxon>
        <taxon>Craniata</taxon>
        <taxon>Vertebrata</taxon>
        <taxon>Euteleostomi</taxon>
        <taxon>Actinopterygii</taxon>
        <taxon>Neopterygii</taxon>
        <taxon>Teleostei</taxon>
        <taxon>Neoteleostei</taxon>
        <taxon>Acanthomorphata</taxon>
        <taxon>Ovalentaria</taxon>
        <taxon>Cichlomorphae</taxon>
        <taxon>Cichliformes</taxon>
        <taxon>Cichlidae</taxon>
        <taxon>African cichlids</taxon>
        <taxon>Pseudocrenilabrinae</taxon>
        <taxon>Oreochromini</taxon>
        <taxon>Oreochromis</taxon>
    </lineage>
</organism>
<reference evidence="18" key="2">
    <citation type="submission" date="2025-09" db="UniProtKB">
        <authorList>
            <consortium name="Ensembl"/>
        </authorList>
    </citation>
    <scope>IDENTIFICATION</scope>
</reference>
<evidence type="ECO:0000256" key="6">
    <source>
        <dbReference type="ARBA" id="ARBA00022490"/>
    </source>
</evidence>
<evidence type="ECO:0000256" key="8">
    <source>
        <dbReference type="ARBA" id="ARBA00022741"/>
    </source>
</evidence>
<dbReference type="PANTHER" id="PTHR10903:SF107">
    <property type="entry name" value="GTPASE IMAP FAMILY MEMBER 4-LIKE-RELATED"/>
    <property type="match status" value="1"/>
</dbReference>
<evidence type="ECO:0000256" key="15">
    <source>
        <dbReference type="ARBA" id="ARBA00077278"/>
    </source>
</evidence>
<comment type="similarity">
    <text evidence="5">Belongs to the TRAFAC class TrmE-Era-EngA-EngB-Septin-like GTPase superfamily. AIG1/Toc34/Toc159-like paraseptin GTPase family. IAN subfamily.</text>
</comment>
<keyword evidence="9" id="KW-0256">Endoplasmic reticulum</keyword>
<dbReference type="Ensembl" id="ENSOABT00000014670.2">
    <property type="protein sequence ID" value="ENSOABP00000014213.2"/>
    <property type="gene ID" value="ENSOABG00000007129.2"/>
</dbReference>
<evidence type="ECO:0000313" key="18">
    <source>
        <dbReference type="Ensembl" id="ENSOABP00000014213.2"/>
    </source>
</evidence>
<dbReference type="GO" id="GO:0005739">
    <property type="term" value="C:mitochondrion"/>
    <property type="evidence" value="ECO:0007669"/>
    <property type="project" value="UniProtKB-SubCell"/>
</dbReference>
<keyword evidence="19" id="KW-1185">Reference proteome</keyword>
<protein>
    <recommendedName>
        <fullName evidence="14">GTPase IMAP family member 8</fullName>
    </recommendedName>
    <alternativeName>
        <fullName evidence="15">Immune-associated nucleotide-binding protein 9</fullName>
    </alternativeName>
</protein>
<dbReference type="OMA" id="GDERHPI"/>
<evidence type="ECO:0000259" key="17">
    <source>
        <dbReference type="PROSITE" id="PS51720"/>
    </source>
</evidence>
<feature type="region of interest" description="Disordered" evidence="16">
    <location>
        <begin position="795"/>
        <end position="819"/>
    </location>
</feature>
<evidence type="ECO:0000256" key="9">
    <source>
        <dbReference type="ARBA" id="ARBA00022824"/>
    </source>
</evidence>
<dbReference type="GO" id="GO:0005829">
    <property type="term" value="C:cytosol"/>
    <property type="evidence" value="ECO:0007669"/>
    <property type="project" value="UniProtKB-SubCell"/>
</dbReference>
<evidence type="ECO:0000256" key="16">
    <source>
        <dbReference type="SAM" id="MobiDB-lite"/>
    </source>
</evidence>
<dbReference type="FunFam" id="3.40.50.300:FF:001809">
    <property type="entry name" value="Si:ch1073-365p7.2"/>
    <property type="match status" value="1"/>
</dbReference>
<dbReference type="Gene3D" id="3.40.50.300">
    <property type="entry name" value="P-loop containing nucleotide triphosphate hydrolases"/>
    <property type="match status" value="3"/>
</dbReference>
<dbReference type="Pfam" id="PF04548">
    <property type="entry name" value="AIG1"/>
    <property type="match status" value="3"/>
</dbReference>
<dbReference type="InterPro" id="IPR045058">
    <property type="entry name" value="GIMA/IAN/Toc"/>
</dbReference>
<proteinExistence type="inferred from homology"/>
<keyword evidence="10" id="KW-0333">Golgi apparatus</keyword>
<comment type="subcellular location">
    <subcellularLocation>
        <location evidence="3">Cytoplasm</location>
        <location evidence="3">Cytosol</location>
    </subcellularLocation>
    <subcellularLocation>
        <location evidence="2">Endoplasmic reticulum</location>
    </subcellularLocation>
    <subcellularLocation>
        <location evidence="4">Golgi apparatus</location>
    </subcellularLocation>
    <subcellularLocation>
        <location evidence="1">Mitochondrion</location>
    </subcellularLocation>
</comment>
<accession>A0A668SI64</accession>
<dbReference type="InterPro" id="IPR027417">
    <property type="entry name" value="P-loop_NTPase"/>
</dbReference>
<evidence type="ECO:0000256" key="5">
    <source>
        <dbReference type="ARBA" id="ARBA00008535"/>
    </source>
</evidence>
<dbReference type="PROSITE" id="PS51720">
    <property type="entry name" value="G_AIG1"/>
    <property type="match status" value="2"/>
</dbReference>
<evidence type="ECO:0000256" key="3">
    <source>
        <dbReference type="ARBA" id="ARBA00004514"/>
    </source>
</evidence>
<keyword evidence="11" id="KW-0496">Mitochondrion</keyword>
<dbReference type="Proteomes" id="UP000472276">
    <property type="component" value="Unassembled WGS sequence"/>
</dbReference>
<keyword evidence="7" id="KW-0677">Repeat</keyword>
<dbReference type="GO" id="GO:0005783">
    <property type="term" value="C:endoplasmic reticulum"/>
    <property type="evidence" value="ECO:0007669"/>
    <property type="project" value="UniProtKB-SubCell"/>
</dbReference>
<dbReference type="GO" id="GO:0005525">
    <property type="term" value="F:GTP binding"/>
    <property type="evidence" value="ECO:0007669"/>
    <property type="project" value="UniProtKB-KW"/>
</dbReference>
<dbReference type="GO" id="GO:0005794">
    <property type="term" value="C:Golgi apparatus"/>
    <property type="evidence" value="ECO:0007669"/>
    <property type="project" value="UniProtKB-SubCell"/>
</dbReference>
<evidence type="ECO:0000313" key="19">
    <source>
        <dbReference type="Proteomes" id="UP000472276"/>
    </source>
</evidence>
<dbReference type="SUPFAM" id="SSF52540">
    <property type="entry name" value="P-loop containing nucleoside triphosphate hydrolases"/>
    <property type="match status" value="3"/>
</dbReference>